<dbReference type="Proteomes" id="UP000215902">
    <property type="component" value="Unassembled WGS sequence"/>
</dbReference>
<keyword evidence="4 5" id="KW-0472">Membrane</keyword>
<feature type="transmembrane region" description="Helical" evidence="5">
    <location>
        <begin position="163"/>
        <end position="183"/>
    </location>
</feature>
<feature type="domain" description="Amino acid transporter transmembrane" evidence="6">
    <location>
        <begin position="42"/>
        <end position="436"/>
    </location>
</feature>
<proteinExistence type="predicted"/>
<dbReference type="STRING" id="282301.A0A267EEA7"/>
<evidence type="ECO:0000259" key="6">
    <source>
        <dbReference type="Pfam" id="PF01490"/>
    </source>
</evidence>
<reference evidence="7 8" key="1">
    <citation type="submission" date="2017-06" db="EMBL/GenBank/DDBJ databases">
        <title>A platform for efficient transgenesis in Macrostomum lignano, a flatworm model organism for stem cell research.</title>
        <authorList>
            <person name="Berezikov E."/>
        </authorList>
    </citation>
    <scope>NUCLEOTIDE SEQUENCE [LARGE SCALE GENOMIC DNA]</scope>
    <source>
        <strain evidence="7">DV1</strain>
        <tissue evidence="7">Whole organism</tissue>
    </source>
</reference>
<dbReference type="Pfam" id="PF01490">
    <property type="entry name" value="Aa_trans"/>
    <property type="match status" value="1"/>
</dbReference>
<feature type="transmembrane region" description="Helical" evidence="5">
    <location>
        <begin position="78"/>
        <end position="98"/>
    </location>
</feature>
<accession>A0A267EEA7</accession>
<feature type="transmembrane region" description="Helical" evidence="5">
    <location>
        <begin position="308"/>
        <end position="334"/>
    </location>
</feature>
<feature type="transmembrane region" description="Helical" evidence="5">
    <location>
        <begin position="268"/>
        <end position="288"/>
    </location>
</feature>
<keyword evidence="3 5" id="KW-1133">Transmembrane helix</keyword>
<keyword evidence="2 5" id="KW-0812">Transmembrane</keyword>
<dbReference type="AlphaFoldDB" id="A0A267EEA7"/>
<evidence type="ECO:0000256" key="3">
    <source>
        <dbReference type="ARBA" id="ARBA00022989"/>
    </source>
</evidence>
<dbReference type="PANTHER" id="PTHR22950:SF652">
    <property type="entry name" value="TRANSMEMBRANE AMINO ACID TRANSPORTER FAMILY PROTEIN"/>
    <property type="match status" value="1"/>
</dbReference>
<dbReference type="InterPro" id="IPR013057">
    <property type="entry name" value="AA_transpt_TM"/>
</dbReference>
<feature type="transmembrane region" description="Helical" evidence="5">
    <location>
        <begin position="355"/>
        <end position="375"/>
    </location>
</feature>
<evidence type="ECO:0000256" key="2">
    <source>
        <dbReference type="ARBA" id="ARBA00022692"/>
    </source>
</evidence>
<dbReference type="EMBL" id="NIVC01002289">
    <property type="protein sequence ID" value="PAA59189.1"/>
    <property type="molecule type" value="Genomic_DNA"/>
</dbReference>
<evidence type="ECO:0000313" key="7">
    <source>
        <dbReference type="EMBL" id="PAA59189.1"/>
    </source>
</evidence>
<dbReference type="PANTHER" id="PTHR22950">
    <property type="entry name" value="AMINO ACID TRANSPORTER"/>
    <property type="match status" value="1"/>
</dbReference>
<comment type="subcellular location">
    <subcellularLocation>
        <location evidence="1">Membrane</location>
        <topology evidence="1">Multi-pass membrane protein</topology>
    </subcellularLocation>
</comment>
<dbReference type="OrthoDB" id="438545at2759"/>
<feature type="transmembrane region" description="Helical" evidence="5">
    <location>
        <begin position="381"/>
        <end position="402"/>
    </location>
</feature>
<gene>
    <name evidence="7" type="ORF">BOX15_Mlig011399g1</name>
</gene>
<protein>
    <recommendedName>
        <fullName evidence="6">Amino acid transporter transmembrane domain-containing protein</fullName>
    </recommendedName>
</protein>
<feature type="transmembrane region" description="Helical" evidence="5">
    <location>
        <begin position="119"/>
        <end position="143"/>
    </location>
</feature>
<feature type="transmembrane region" description="Helical" evidence="5">
    <location>
        <begin position="195"/>
        <end position="214"/>
    </location>
</feature>
<sequence length="440" mass="47320">VPAMMTEADEPTETTGLLVNSSQPSMLDSGQPAVPAQTSESGSGWLLSGFIVINAALGAGLLNFPQACHLAGGVGSTLTVQFVLLSFIVGSLVLLAFVSDRSHAATYQEAVASLLGRTGRLASAACIAVYCFGTCITFVIIIGDQWEQISSQFLSPTTRSQPYASKRLVMSVSSLVLILPLCFTKRIDFLKYSSAAGVLGVLYMCVMVVVKYFIGGSSSTSVRTRPHSLVDVFNVVPTICFGYQCHVSVVPVYSCMRRRCLPQFARTVSFAMLICFLAYSATAVFGYWSFGAAVQSDILRNYDATPDVLIGMCLLAFKICTTYPILLFCGRAALDSVALPLLRLDPDRICRTERVRRFGVTIVWFGLTLLLAVLIPNIGDVISLLGSLAAVFIFIFPGLCLFKIGLDDASWLKQLAAAVFLVLGSFIFGVTTVQSISNLI</sequence>
<evidence type="ECO:0000256" key="4">
    <source>
        <dbReference type="ARBA" id="ARBA00023136"/>
    </source>
</evidence>
<name>A0A267EEA7_9PLAT</name>
<dbReference type="GO" id="GO:0015179">
    <property type="term" value="F:L-amino acid transmembrane transporter activity"/>
    <property type="evidence" value="ECO:0007669"/>
    <property type="project" value="TreeGrafter"/>
</dbReference>
<comment type="caution">
    <text evidence="7">The sequence shown here is derived from an EMBL/GenBank/DDBJ whole genome shotgun (WGS) entry which is preliminary data.</text>
</comment>
<feature type="transmembrane region" description="Helical" evidence="5">
    <location>
        <begin position="45"/>
        <end position="66"/>
    </location>
</feature>
<feature type="non-terminal residue" evidence="7">
    <location>
        <position position="1"/>
    </location>
</feature>
<evidence type="ECO:0000313" key="8">
    <source>
        <dbReference type="Proteomes" id="UP000215902"/>
    </source>
</evidence>
<keyword evidence="8" id="KW-1185">Reference proteome</keyword>
<organism evidence="7 8">
    <name type="scientific">Macrostomum lignano</name>
    <dbReference type="NCBI Taxonomy" id="282301"/>
    <lineage>
        <taxon>Eukaryota</taxon>
        <taxon>Metazoa</taxon>
        <taxon>Spiralia</taxon>
        <taxon>Lophotrochozoa</taxon>
        <taxon>Platyhelminthes</taxon>
        <taxon>Rhabditophora</taxon>
        <taxon>Macrostomorpha</taxon>
        <taxon>Macrostomida</taxon>
        <taxon>Macrostomidae</taxon>
        <taxon>Macrostomum</taxon>
    </lineage>
</organism>
<feature type="transmembrane region" description="Helical" evidence="5">
    <location>
        <begin position="234"/>
        <end position="256"/>
    </location>
</feature>
<feature type="transmembrane region" description="Helical" evidence="5">
    <location>
        <begin position="414"/>
        <end position="436"/>
    </location>
</feature>
<evidence type="ECO:0000256" key="5">
    <source>
        <dbReference type="SAM" id="Phobius"/>
    </source>
</evidence>
<evidence type="ECO:0000256" key="1">
    <source>
        <dbReference type="ARBA" id="ARBA00004141"/>
    </source>
</evidence>
<dbReference type="GO" id="GO:0016020">
    <property type="term" value="C:membrane"/>
    <property type="evidence" value="ECO:0007669"/>
    <property type="project" value="UniProtKB-SubCell"/>
</dbReference>